<comment type="caution">
    <text evidence="2">The sequence shown here is derived from an EMBL/GenBank/DDBJ whole genome shotgun (WGS) entry which is preliminary data.</text>
</comment>
<protein>
    <submittedName>
        <fullName evidence="2">Uncharacterized protein</fullName>
    </submittedName>
</protein>
<name>A0A167HAP1_9GAMM</name>
<dbReference type="EMBL" id="AUXT01000023">
    <property type="protein sequence ID" value="KZN57912.1"/>
    <property type="molecule type" value="Genomic_DNA"/>
</dbReference>
<dbReference type="Proteomes" id="UP000076587">
    <property type="component" value="Unassembled WGS sequence"/>
</dbReference>
<gene>
    <name evidence="2" type="ORF">N482_23250</name>
</gene>
<keyword evidence="1" id="KW-0732">Signal</keyword>
<sequence>MIKLLKYSSVAIAVTMAGSTFASNIVVPKVTEQPVSIYDFPGTHFDGSQVRSAEEEDLKTSIPFQIERLDQGGSILNTINTSAFSAAASAPQDNTTPTLQERSGCPELGFELEAMGKFIVNQLSFRPIHGRKQMEKMFL</sequence>
<dbReference type="PATRIC" id="fig|1365253.3.peg.497"/>
<accession>A0A167HAP1</accession>
<dbReference type="OrthoDB" id="6123906at2"/>
<organism evidence="2 3">
    <name type="scientific">Pseudoalteromonas luteoviolacea NCIMB 1942</name>
    <dbReference type="NCBI Taxonomy" id="1365253"/>
    <lineage>
        <taxon>Bacteria</taxon>
        <taxon>Pseudomonadati</taxon>
        <taxon>Pseudomonadota</taxon>
        <taxon>Gammaproteobacteria</taxon>
        <taxon>Alteromonadales</taxon>
        <taxon>Pseudoalteromonadaceae</taxon>
        <taxon>Pseudoalteromonas</taxon>
    </lineage>
</organism>
<dbReference type="AlphaFoldDB" id="A0A167HAP1"/>
<evidence type="ECO:0000313" key="2">
    <source>
        <dbReference type="EMBL" id="KZN57912.1"/>
    </source>
</evidence>
<evidence type="ECO:0000313" key="3">
    <source>
        <dbReference type="Proteomes" id="UP000076587"/>
    </source>
</evidence>
<proteinExistence type="predicted"/>
<feature type="signal peptide" evidence="1">
    <location>
        <begin position="1"/>
        <end position="22"/>
    </location>
</feature>
<dbReference type="RefSeq" id="WP_063375528.1">
    <property type="nucleotide sequence ID" value="NZ_AUXT01000023.1"/>
</dbReference>
<reference evidence="2 3" key="1">
    <citation type="submission" date="2013-07" db="EMBL/GenBank/DDBJ databases">
        <title>Comparative Genomic and Metabolomic Analysis of Twelve Strains of Pseudoalteromonas luteoviolacea.</title>
        <authorList>
            <person name="Vynne N.G."/>
            <person name="Mansson M."/>
            <person name="Gram L."/>
        </authorList>
    </citation>
    <scope>NUCLEOTIDE SEQUENCE [LARGE SCALE GENOMIC DNA]</scope>
    <source>
        <strain evidence="2 3">NCIMB 1942</strain>
    </source>
</reference>
<evidence type="ECO:0000256" key="1">
    <source>
        <dbReference type="SAM" id="SignalP"/>
    </source>
</evidence>
<feature type="chain" id="PRO_5007887449" evidence="1">
    <location>
        <begin position="23"/>
        <end position="139"/>
    </location>
</feature>